<evidence type="ECO:0000256" key="5">
    <source>
        <dbReference type="ARBA" id="ARBA00022989"/>
    </source>
</evidence>
<keyword evidence="8" id="KW-0472">Membrane</keyword>
<dbReference type="PANTHER" id="PTHR11690:SF248">
    <property type="entry name" value="PICKPOCKET 17, ISOFORM A"/>
    <property type="match status" value="1"/>
</dbReference>
<accession>A0A9D4BUQ8</accession>
<dbReference type="EMBL" id="JAIWYP010000014">
    <property type="protein sequence ID" value="KAH3709637.1"/>
    <property type="molecule type" value="Genomic_DNA"/>
</dbReference>
<evidence type="ECO:0000256" key="9">
    <source>
        <dbReference type="ARBA" id="ARBA00023201"/>
    </source>
</evidence>
<evidence type="ECO:0000256" key="7">
    <source>
        <dbReference type="ARBA" id="ARBA00023065"/>
    </source>
</evidence>
<evidence type="ECO:0000256" key="8">
    <source>
        <dbReference type="ARBA" id="ARBA00023136"/>
    </source>
</evidence>
<dbReference type="Gene3D" id="2.60.470.10">
    <property type="entry name" value="Acid-sensing ion channels like domains"/>
    <property type="match status" value="1"/>
</dbReference>
<keyword evidence="2 11" id="KW-0813">Transport</keyword>
<evidence type="ECO:0000313" key="13">
    <source>
        <dbReference type="Proteomes" id="UP000828390"/>
    </source>
</evidence>
<dbReference type="InterPro" id="IPR020903">
    <property type="entry name" value="ENaC_CS"/>
</dbReference>
<evidence type="ECO:0000256" key="10">
    <source>
        <dbReference type="ARBA" id="ARBA00023303"/>
    </source>
</evidence>
<reference evidence="12" key="1">
    <citation type="journal article" date="2019" name="bioRxiv">
        <title>The Genome of the Zebra Mussel, Dreissena polymorpha: A Resource for Invasive Species Research.</title>
        <authorList>
            <person name="McCartney M.A."/>
            <person name="Auch B."/>
            <person name="Kono T."/>
            <person name="Mallez S."/>
            <person name="Zhang Y."/>
            <person name="Obille A."/>
            <person name="Becker A."/>
            <person name="Abrahante J.E."/>
            <person name="Garbe J."/>
            <person name="Badalamenti J.P."/>
            <person name="Herman A."/>
            <person name="Mangelson H."/>
            <person name="Liachko I."/>
            <person name="Sullivan S."/>
            <person name="Sone E.D."/>
            <person name="Koren S."/>
            <person name="Silverstein K.A.T."/>
            <person name="Beckman K.B."/>
            <person name="Gohl D.M."/>
        </authorList>
    </citation>
    <scope>NUCLEOTIDE SEQUENCE</scope>
    <source>
        <strain evidence="12">Duluth1</strain>
        <tissue evidence="12">Whole animal</tissue>
    </source>
</reference>
<keyword evidence="9 11" id="KW-0739">Sodium transport</keyword>
<evidence type="ECO:0000313" key="12">
    <source>
        <dbReference type="EMBL" id="KAH3709637.1"/>
    </source>
</evidence>
<dbReference type="InterPro" id="IPR001873">
    <property type="entry name" value="ENaC"/>
</dbReference>
<evidence type="ECO:0000256" key="1">
    <source>
        <dbReference type="ARBA" id="ARBA00004141"/>
    </source>
</evidence>
<keyword evidence="6" id="KW-0915">Sodium</keyword>
<dbReference type="Proteomes" id="UP000828390">
    <property type="component" value="Unassembled WGS sequence"/>
</dbReference>
<keyword evidence="10 11" id="KW-0407">Ion channel</keyword>
<dbReference type="PANTHER" id="PTHR11690">
    <property type="entry name" value="AMILORIDE-SENSITIVE SODIUM CHANNEL-RELATED"/>
    <property type="match status" value="1"/>
</dbReference>
<dbReference type="PRINTS" id="PR01078">
    <property type="entry name" value="AMINACHANNEL"/>
</dbReference>
<dbReference type="GO" id="GO:0005886">
    <property type="term" value="C:plasma membrane"/>
    <property type="evidence" value="ECO:0007669"/>
    <property type="project" value="TreeGrafter"/>
</dbReference>
<dbReference type="Gene3D" id="1.10.287.770">
    <property type="entry name" value="YojJ-like"/>
    <property type="match status" value="1"/>
</dbReference>
<comment type="subcellular location">
    <subcellularLocation>
        <location evidence="1">Membrane</location>
        <topology evidence="1">Multi-pass membrane protein</topology>
    </subcellularLocation>
</comment>
<proteinExistence type="inferred from homology"/>
<evidence type="ECO:0000256" key="11">
    <source>
        <dbReference type="RuleBase" id="RU000679"/>
    </source>
</evidence>
<keyword evidence="13" id="KW-1185">Reference proteome</keyword>
<evidence type="ECO:0000256" key="3">
    <source>
        <dbReference type="ARBA" id="ARBA00022461"/>
    </source>
</evidence>
<organism evidence="12 13">
    <name type="scientific">Dreissena polymorpha</name>
    <name type="common">Zebra mussel</name>
    <name type="synonym">Mytilus polymorpha</name>
    <dbReference type="NCBI Taxonomy" id="45954"/>
    <lineage>
        <taxon>Eukaryota</taxon>
        <taxon>Metazoa</taxon>
        <taxon>Spiralia</taxon>
        <taxon>Lophotrochozoa</taxon>
        <taxon>Mollusca</taxon>
        <taxon>Bivalvia</taxon>
        <taxon>Autobranchia</taxon>
        <taxon>Heteroconchia</taxon>
        <taxon>Euheterodonta</taxon>
        <taxon>Imparidentia</taxon>
        <taxon>Neoheterodontei</taxon>
        <taxon>Myida</taxon>
        <taxon>Dreissenoidea</taxon>
        <taxon>Dreissenidae</taxon>
        <taxon>Dreissena</taxon>
    </lineage>
</organism>
<dbReference type="GO" id="GO:0015280">
    <property type="term" value="F:ligand-gated sodium channel activity"/>
    <property type="evidence" value="ECO:0007669"/>
    <property type="project" value="TreeGrafter"/>
</dbReference>
<keyword evidence="7 11" id="KW-0406">Ion transport</keyword>
<evidence type="ECO:0000256" key="6">
    <source>
        <dbReference type="ARBA" id="ARBA00023053"/>
    </source>
</evidence>
<evidence type="ECO:0000256" key="2">
    <source>
        <dbReference type="ARBA" id="ARBA00022448"/>
    </source>
</evidence>
<comment type="similarity">
    <text evidence="11">Belongs to the amiloride-sensitive sodium channel (TC 1.A.6) family.</text>
</comment>
<dbReference type="AlphaFoldDB" id="A0A9D4BUQ8"/>
<reference evidence="12" key="2">
    <citation type="submission" date="2020-11" db="EMBL/GenBank/DDBJ databases">
        <authorList>
            <person name="McCartney M.A."/>
            <person name="Auch B."/>
            <person name="Kono T."/>
            <person name="Mallez S."/>
            <person name="Becker A."/>
            <person name="Gohl D.M."/>
            <person name="Silverstein K.A.T."/>
            <person name="Koren S."/>
            <person name="Bechman K.B."/>
            <person name="Herman A."/>
            <person name="Abrahante J.E."/>
            <person name="Garbe J."/>
        </authorList>
    </citation>
    <scope>NUCLEOTIDE SEQUENCE</scope>
    <source>
        <strain evidence="12">Duluth1</strain>
        <tissue evidence="12">Whole animal</tissue>
    </source>
</reference>
<sequence length="305" mass="33525">MYGNCYTFNAFDNGQDPLAMNYPGPLMGLTLELNIEQGQYVPALAQDAGVKIVIHERGTYPIPEDAGLSLPPGMKTSIGLDKTEYKRLPPPHADCGTSGQGVVDMYARDFGTAYTKETCLKSCIQAALLEQCACATSIFYVPPGEKVCSMSGNDSTCVSTVTEAVVESCNGRCPTPCDDTVYSLITSMSQWPSENYEDYLDCKISKTSSYFMDKEQRQDSDTTLLKVDVFYTRLMLKKVEQKKAYESENLISDIGGQLGLWLGLSAITFGELIDLCVSLARAVLDKFCDRKLHEEEKQGSESDIA</sequence>
<gene>
    <name evidence="12" type="ORF">DPMN_069101</name>
</gene>
<name>A0A9D4BUQ8_DREPO</name>
<dbReference type="PROSITE" id="PS01206">
    <property type="entry name" value="ASC"/>
    <property type="match status" value="1"/>
</dbReference>
<keyword evidence="3 11" id="KW-0894">Sodium channel</keyword>
<keyword evidence="4 11" id="KW-0812">Transmembrane</keyword>
<comment type="caution">
    <text evidence="12">The sequence shown here is derived from an EMBL/GenBank/DDBJ whole genome shotgun (WGS) entry which is preliminary data.</text>
</comment>
<keyword evidence="5" id="KW-1133">Transmembrane helix</keyword>
<evidence type="ECO:0000256" key="4">
    <source>
        <dbReference type="ARBA" id="ARBA00022692"/>
    </source>
</evidence>
<protein>
    <submittedName>
        <fullName evidence="12">Uncharacterized protein</fullName>
    </submittedName>
</protein>
<dbReference type="Pfam" id="PF00858">
    <property type="entry name" value="ASC"/>
    <property type="match status" value="1"/>
</dbReference>